<evidence type="ECO:0000259" key="8">
    <source>
        <dbReference type="Pfam" id="PF03176"/>
    </source>
</evidence>
<evidence type="ECO:0000256" key="5">
    <source>
        <dbReference type="ARBA" id="ARBA00023136"/>
    </source>
</evidence>
<comment type="subcellular location">
    <subcellularLocation>
        <location evidence="1">Cell membrane</location>
        <topology evidence="1">Multi-pass membrane protein</topology>
    </subcellularLocation>
</comment>
<reference evidence="9" key="1">
    <citation type="submission" date="2020-05" db="EMBL/GenBank/DDBJ databases">
        <authorList>
            <person name="Chiriac C."/>
            <person name="Salcher M."/>
            <person name="Ghai R."/>
            <person name="Kavagutti S V."/>
        </authorList>
    </citation>
    <scope>NUCLEOTIDE SEQUENCE</scope>
</reference>
<dbReference type="InterPro" id="IPR004869">
    <property type="entry name" value="MMPL_dom"/>
</dbReference>
<dbReference type="Pfam" id="PF03176">
    <property type="entry name" value="MMPL"/>
    <property type="match status" value="1"/>
</dbReference>
<dbReference type="PANTHER" id="PTHR33406">
    <property type="entry name" value="MEMBRANE PROTEIN MJ1562-RELATED"/>
    <property type="match status" value="1"/>
</dbReference>
<dbReference type="GO" id="GO:0005886">
    <property type="term" value="C:plasma membrane"/>
    <property type="evidence" value="ECO:0007669"/>
    <property type="project" value="UniProtKB-SubCell"/>
</dbReference>
<keyword evidence="2" id="KW-1003">Cell membrane</keyword>
<evidence type="ECO:0000256" key="7">
    <source>
        <dbReference type="SAM" id="Phobius"/>
    </source>
</evidence>
<sequence length="79" mass="8839">MIKSFGFALAVAVVFDAFIVRMVLIPAVLYLLGEKAWWLPRWLDRILPDVDVEGEKLNRPHLATPAREPDVTGGLPQQA</sequence>
<evidence type="ECO:0000256" key="4">
    <source>
        <dbReference type="ARBA" id="ARBA00022989"/>
    </source>
</evidence>
<feature type="region of interest" description="Disordered" evidence="6">
    <location>
        <begin position="58"/>
        <end position="79"/>
    </location>
</feature>
<dbReference type="InterPro" id="IPR050545">
    <property type="entry name" value="Mycobact_MmpL"/>
</dbReference>
<feature type="transmembrane region" description="Helical" evidence="7">
    <location>
        <begin position="6"/>
        <end position="32"/>
    </location>
</feature>
<keyword evidence="5 7" id="KW-0472">Membrane</keyword>
<gene>
    <name evidence="9" type="ORF">UFOPK2579_02695</name>
</gene>
<evidence type="ECO:0000313" key="9">
    <source>
        <dbReference type="EMBL" id="CAB4733013.1"/>
    </source>
</evidence>
<protein>
    <submittedName>
        <fullName evidence="9">Unannotated protein</fullName>
    </submittedName>
</protein>
<keyword evidence="3 7" id="KW-0812">Transmembrane</keyword>
<proteinExistence type="predicted"/>
<accession>A0A6J6SE53</accession>
<organism evidence="9">
    <name type="scientific">freshwater metagenome</name>
    <dbReference type="NCBI Taxonomy" id="449393"/>
    <lineage>
        <taxon>unclassified sequences</taxon>
        <taxon>metagenomes</taxon>
        <taxon>ecological metagenomes</taxon>
    </lineage>
</organism>
<evidence type="ECO:0000256" key="2">
    <source>
        <dbReference type="ARBA" id="ARBA00022475"/>
    </source>
</evidence>
<dbReference type="AlphaFoldDB" id="A0A6J6SE53"/>
<evidence type="ECO:0000256" key="3">
    <source>
        <dbReference type="ARBA" id="ARBA00022692"/>
    </source>
</evidence>
<keyword evidence="4 7" id="KW-1133">Transmembrane helix</keyword>
<name>A0A6J6SE53_9ZZZZ</name>
<dbReference type="EMBL" id="CAEZXR010000429">
    <property type="protein sequence ID" value="CAB4733013.1"/>
    <property type="molecule type" value="Genomic_DNA"/>
</dbReference>
<evidence type="ECO:0000256" key="6">
    <source>
        <dbReference type="SAM" id="MobiDB-lite"/>
    </source>
</evidence>
<feature type="domain" description="Membrane transport protein MMPL" evidence="8">
    <location>
        <begin position="1"/>
        <end position="40"/>
    </location>
</feature>
<evidence type="ECO:0000256" key="1">
    <source>
        <dbReference type="ARBA" id="ARBA00004651"/>
    </source>
</evidence>
<dbReference type="PANTHER" id="PTHR33406:SF11">
    <property type="entry name" value="MEMBRANE PROTEIN SCO6666-RELATED"/>
    <property type="match status" value="1"/>
</dbReference>